<feature type="compositionally biased region" description="Pro residues" evidence="1">
    <location>
        <begin position="27"/>
        <end position="39"/>
    </location>
</feature>
<protein>
    <recommendedName>
        <fullName evidence="4">DUF1684 domain-containing protein</fullName>
    </recommendedName>
</protein>
<comment type="caution">
    <text evidence="2">The sequence shown here is derived from an EMBL/GenBank/DDBJ whole genome shotgun (WGS) entry which is preliminary data.</text>
</comment>
<gene>
    <name evidence="2" type="ORF">APR03_004173</name>
</gene>
<reference evidence="2" key="1">
    <citation type="submission" date="2022-06" db="EMBL/GenBank/DDBJ databases">
        <title>Genomic Encyclopedia of Archaeal and Bacterial Type Strains, Phase II (KMG-II): from individual species to whole genera.</title>
        <authorList>
            <person name="Goeker M."/>
        </authorList>
    </citation>
    <scope>NUCLEOTIDE SEQUENCE</scope>
    <source>
        <strain evidence="2">DSM 26652</strain>
    </source>
</reference>
<dbReference type="Pfam" id="PF07920">
    <property type="entry name" value="DUF1684"/>
    <property type="match status" value="1"/>
</dbReference>
<evidence type="ECO:0000313" key="3">
    <source>
        <dbReference type="Proteomes" id="UP001139493"/>
    </source>
</evidence>
<proteinExistence type="predicted"/>
<dbReference type="PANTHER" id="PTHR41913">
    <property type="entry name" value="DUF1684 DOMAIN-CONTAINING PROTEIN"/>
    <property type="match status" value="1"/>
</dbReference>
<dbReference type="EMBL" id="JAMTCS010000014">
    <property type="protein sequence ID" value="MCP2266803.1"/>
    <property type="molecule type" value="Genomic_DNA"/>
</dbReference>
<keyword evidence="3" id="KW-1185">Reference proteome</keyword>
<feature type="compositionally biased region" description="Basic and acidic residues" evidence="1">
    <location>
        <begin position="40"/>
        <end position="52"/>
    </location>
</feature>
<dbReference type="AlphaFoldDB" id="A0A9X2G746"/>
<evidence type="ECO:0008006" key="4">
    <source>
        <dbReference type="Google" id="ProtNLM"/>
    </source>
</evidence>
<feature type="compositionally biased region" description="Low complexity" evidence="1">
    <location>
        <begin position="1"/>
        <end position="26"/>
    </location>
</feature>
<name>A0A9X2G746_9MICO</name>
<dbReference type="InterPro" id="IPR012467">
    <property type="entry name" value="DUF1684"/>
</dbReference>
<feature type="region of interest" description="Disordered" evidence="1">
    <location>
        <begin position="1"/>
        <end position="52"/>
    </location>
</feature>
<sequence>MTEARATADTTTDTTTDIATTDGTTPAPEPIAPEPIAPEPPEREHAAWRAARERELREPHGWLSPTALLWPTAEPRRLPGVPGQWWVADGRLYTRPVPGDTSVLAGGLVVRGGPTSVSVAEGRGLVLGTFLPPERSGAAGPAEQEVAVEVVRRTGRYAVRLRDPQAPTRTGFTGVPTFAYDPAWVLDAPVRWYDRPVPLTVGAAQPRLVHRVEAVGEVEVRHDHVLLLTGSLLAPRLLFTDEAEGVAPWRVVRAGVPGEMPAASDTLRLDLNRATNQPFVFTAFGTCPAPVAGNHLPFPVTAGERLP</sequence>
<evidence type="ECO:0000256" key="1">
    <source>
        <dbReference type="SAM" id="MobiDB-lite"/>
    </source>
</evidence>
<organism evidence="2 3">
    <name type="scientific">Promicromonospora thailandica</name>
    <dbReference type="NCBI Taxonomy" id="765201"/>
    <lineage>
        <taxon>Bacteria</taxon>
        <taxon>Bacillati</taxon>
        <taxon>Actinomycetota</taxon>
        <taxon>Actinomycetes</taxon>
        <taxon>Micrococcales</taxon>
        <taxon>Promicromonosporaceae</taxon>
        <taxon>Promicromonospora</taxon>
    </lineage>
</organism>
<evidence type="ECO:0000313" key="2">
    <source>
        <dbReference type="EMBL" id="MCP2266803.1"/>
    </source>
</evidence>
<accession>A0A9X2G746</accession>
<dbReference type="Proteomes" id="UP001139493">
    <property type="component" value="Unassembled WGS sequence"/>
</dbReference>
<dbReference type="PANTHER" id="PTHR41913:SF1">
    <property type="entry name" value="DUF1684 DOMAIN-CONTAINING PROTEIN"/>
    <property type="match status" value="1"/>
</dbReference>
<dbReference type="RefSeq" id="WP_253839002.1">
    <property type="nucleotide sequence ID" value="NZ_JAMTCS010000014.1"/>
</dbReference>